<evidence type="ECO:0000256" key="1">
    <source>
        <dbReference type="ARBA" id="ARBA00001049"/>
    </source>
</evidence>
<comment type="catalytic activity">
    <reaction evidence="5 8">
        <text>an N-terminal (5-L-glutamyl)-[peptide] + an alpha-amino acid = 5-L-glutamyl amino acid + an N-terminal L-alpha-aminoacyl-[peptide]</text>
        <dbReference type="Rhea" id="RHEA:23904"/>
        <dbReference type="Rhea" id="RHEA-COMP:9780"/>
        <dbReference type="Rhea" id="RHEA-COMP:9795"/>
        <dbReference type="ChEBI" id="CHEBI:77644"/>
        <dbReference type="ChEBI" id="CHEBI:78597"/>
        <dbReference type="ChEBI" id="CHEBI:78599"/>
        <dbReference type="ChEBI" id="CHEBI:78608"/>
        <dbReference type="EC" id="2.3.2.2"/>
    </reaction>
</comment>
<dbReference type="GO" id="GO:0006805">
    <property type="term" value="P:xenobiotic metabolic process"/>
    <property type="evidence" value="ECO:0007669"/>
    <property type="project" value="EnsemblFungi"/>
</dbReference>
<comment type="catalytic activity">
    <reaction evidence="1 8">
        <text>an S-substituted glutathione + H2O = an S-substituted L-cysteinylglycine + L-glutamate</text>
        <dbReference type="Rhea" id="RHEA:59468"/>
        <dbReference type="ChEBI" id="CHEBI:15377"/>
        <dbReference type="ChEBI" id="CHEBI:29985"/>
        <dbReference type="ChEBI" id="CHEBI:90779"/>
        <dbReference type="ChEBI" id="CHEBI:143103"/>
        <dbReference type="EC" id="3.4.19.13"/>
    </reaction>
</comment>
<organism evidence="11 12">
    <name type="scientific">Candida albicans (strain SC5314 / ATCC MYA-2876)</name>
    <name type="common">Yeast</name>
    <dbReference type="NCBI Taxonomy" id="237561"/>
    <lineage>
        <taxon>Eukaryota</taxon>
        <taxon>Fungi</taxon>
        <taxon>Dikarya</taxon>
        <taxon>Ascomycota</taxon>
        <taxon>Saccharomycotina</taxon>
        <taxon>Pichiomycetes</taxon>
        <taxon>Debaryomycetaceae</taxon>
        <taxon>Candida/Lodderomyces clade</taxon>
        <taxon>Candida</taxon>
    </lineage>
</organism>
<evidence type="ECO:0000256" key="7">
    <source>
        <dbReference type="PIRSR" id="PIRSR600101-2"/>
    </source>
</evidence>
<reference evidence="11 12" key="2">
    <citation type="journal article" date="2007" name="Genome Biol.">
        <title>Assembly of the Candida albicans genome into sixteen supercontigs aligned on the eight chromosomes.</title>
        <authorList>
            <person name="van het Hoog M."/>
            <person name="Rast T.J."/>
            <person name="Martchenko M."/>
            <person name="Grindle S."/>
            <person name="Dignard D."/>
            <person name="Hogues H."/>
            <person name="Cuomo C."/>
            <person name="Berriman M."/>
            <person name="Scherer S."/>
            <person name="Magee B.B."/>
            <person name="Whiteway M."/>
            <person name="Chibana H."/>
            <person name="Nantel A."/>
            <person name="Magee P.T."/>
        </authorList>
    </citation>
    <scope>GENOME REANNOTATION</scope>
    <source>
        <strain evidence="12">SC5314 / ATCC MYA-2876</strain>
    </source>
</reference>
<keyword evidence="9" id="KW-0812">Transmembrane</keyword>
<dbReference type="GO" id="GO:0103068">
    <property type="term" value="F:leukotriene C4 gamma-glutamyl transferase activity"/>
    <property type="evidence" value="ECO:0007669"/>
    <property type="project" value="UniProtKB-EC"/>
</dbReference>
<evidence type="ECO:0000256" key="9">
    <source>
        <dbReference type="SAM" id="Phobius"/>
    </source>
</evidence>
<feature type="binding site" evidence="7">
    <location>
        <begin position="511"/>
        <end position="512"/>
    </location>
    <ligand>
        <name>L-glutamate</name>
        <dbReference type="ChEBI" id="CHEBI:29985"/>
    </ligand>
</feature>
<dbReference type="RefSeq" id="XP_719015.2">
    <property type="nucleotide sequence ID" value="XM_713922.2"/>
</dbReference>
<evidence type="ECO:0000256" key="5">
    <source>
        <dbReference type="ARBA" id="ARBA00047417"/>
    </source>
</evidence>
<feature type="transmembrane region" description="Helical" evidence="9">
    <location>
        <begin position="21"/>
        <end position="39"/>
    </location>
</feature>
<dbReference type="OrthoDB" id="1081007at2759"/>
<dbReference type="Proteomes" id="UP000000559">
    <property type="component" value="Chromosome 1"/>
</dbReference>
<dbReference type="eggNOG" id="KOG2410">
    <property type="taxonomic scope" value="Eukaryota"/>
</dbReference>
<dbReference type="FunCoup" id="A0A1D8PC84">
    <property type="interactions" value="185"/>
</dbReference>
<evidence type="ECO:0000313" key="12">
    <source>
        <dbReference type="Proteomes" id="UP000000559"/>
    </source>
</evidence>
<dbReference type="GO" id="GO:0036374">
    <property type="term" value="F:glutathione hydrolase activity"/>
    <property type="evidence" value="ECO:0000318"/>
    <property type="project" value="GO_Central"/>
</dbReference>
<feature type="binding site" evidence="7">
    <location>
        <begin position="459"/>
        <end position="461"/>
    </location>
    <ligand>
        <name>L-glutamate</name>
        <dbReference type="ChEBI" id="CHEBI:29985"/>
    </ligand>
</feature>
<dbReference type="InterPro" id="IPR043137">
    <property type="entry name" value="GGT_ssub_C"/>
</dbReference>
<dbReference type="InterPro" id="IPR043138">
    <property type="entry name" value="GGT_lsub"/>
</dbReference>
<dbReference type="InterPro" id="IPR000101">
    <property type="entry name" value="GGT_peptidase"/>
</dbReference>
<dbReference type="EC" id="3.4.19.13" evidence="8"/>
<dbReference type="Gene3D" id="3.60.20.40">
    <property type="match status" value="1"/>
</dbReference>
<reference evidence="11 12" key="3">
    <citation type="journal article" date="2013" name="Genome Biol.">
        <title>Assembly of a phased diploid Candida albicans genome facilitates allele-specific measurements and provides a simple model for repeat and indel structure.</title>
        <authorList>
            <person name="Muzzey D."/>
            <person name="Schwartz K."/>
            <person name="Weissman J.S."/>
            <person name="Sherlock G."/>
        </authorList>
    </citation>
    <scope>NUCLEOTIDE SEQUENCE [LARGE SCALE GENOMIC DNA]</scope>
    <source>
        <strain evidence="12">SC5314 / ATCC MYA-2876</strain>
    </source>
</reference>
<feature type="binding site" evidence="7">
    <location>
        <position position="163"/>
    </location>
    <ligand>
        <name>L-glutamate</name>
        <dbReference type="ChEBI" id="CHEBI:29985"/>
    </ligand>
</feature>
<dbReference type="GO" id="GO:0005886">
    <property type="term" value="C:plasma membrane"/>
    <property type="evidence" value="ECO:0000318"/>
    <property type="project" value="GO_Central"/>
</dbReference>
<dbReference type="Gene3D" id="1.10.246.130">
    <property type="match status" value="1"/>
</dbReference>
<comment type="catalytic activity">
    <reaction evidence="2 8">
        <text>glutathione + H2O = L-cysteinylglycine + L-glutamate</text>
        <dbReference type="Rhea" id="RHEA:28807"/>
        <dbReference type="ChEBI" id="CHEBI:15377"/>
        <dbReference type="ChEBI" id="CHEBI:29985"/>
        <dbReference type="ChEBI" id="CHEBI:57925"/>
        <dbReference type="ChEBI" id="CHEBI:61694"/>
        <dbReference type="EC" id="3.4.19.13"/>
    </reaction>
</comment>
<sequence length="636" mass="70261">MKSEIPPIKNTNYNCKIPRSTFFVVCVFSLLIYSLSTIYRSSGLVLPPLSFIDQIPENLSRSDPYLTLHVDISDDPLSDKIGQPELNPSPKHLHVGSKAMVASDVPLCSTMGKEILLRGGNAADAAVTVALCIGSVNSHSSGIGGGGFIVSRNNGDAISIDAREMAPGSAYKEMYGNSLVLSKIGGLSIAIPGELKGLYELFKLHGSGNLSWKQLFEPVIKLNRNGFKCSKIFETVLAKEYDLVLSRVPVLKDSWDFIFKPNGELLQEGDVITRPNYANTLELIANNGSSSIFYDPNGPIVQSLVSTIQKWGGIATVQDFSNYEVNLEKPLISTINNYTFYTSNGISSGLGLLAGLNFFDRVFNESDDDTLFTHKLVESFKWLSSIRTRFGDIDNRQDLIDKYTNSTWIDDVLDEKKYSDEKTFHWKHYDPKYDIAEPQGTSHFSVVDENDNSVAMTTTVNLLFGSMIYDSKTGIILNDEMDDFALPNVSNAFNLTPSIFNFIHPGKRPLSSTAPTIIINDATNSTDFVIGAAGGSRITSAILQAIVRTYYRKYDLLSTIAFPRLHHQLIPESVMSENLTVWDQEHTGIASSMKKLGHTFLETGSLTAMNGIKRVKGGKLHGVSDWWRKRGESDGY</sequence>
<dbReference type="InterPro" id="IPR029055">
    <property type="entry name" value="Ntn_hydrolases_N"/>
</dbReference>
<dbReference type="CGD" id="CAL0000184736">
    <property type="gene designation" value="CIS2"/>
</dbReference>
<dbReference type="AlphaFoldDB" id="A0A1D8PC84"/>
<keyword evidence="12" id="KW-1185">Reference proteome</keyword>
<dbReference type="GO" id="GO:0006751">
    <property type="term" value="P:glutathione catabolic process"/>
    <property type="evidence" value="ECO:0000318"/>
    <property type="project" value="GO_Central"/>
</dbReference>
<accession>A0A1D8PC84</accession>
<keyword evidence="8" id="KW-0378">Hydrolase</keyword>
<dbReference type="EC" id="2.3.2.2" evidence="8"/>
<dbReference type="PANTHER" id="PTHR11686">
    <property type="entry name" value="GAMMA GLUTAMYL TRANSPEPTIDASE"/>
    <property type="match status" value="1"/>
</dbReference>
<dbReference type="EMBL" id="CP017623">
    <property type="protein sequence ID" value="AOW25753.1"/>
    <property type="molecule type" value="Genomic_DNA"/>
</dbReference>
<comment type="similarity">
    <text evidence="4">Belongs to the gamma-glutamyltransferase family.</text>
</comment>
<dbReference type="SMR" id="A0A1D8PC84"/>
<feature type="binding site" evidence="7">
    <location>
        <position position="483"/>
    </location>
    <ligand>
        <name>L-glutamate</name>
        <dbReference type="ChEBI" id="CHEBI:29985"/>
    </ligand>
</feature>
<comment type="function">
    <text evidence="8">Cleaves the gamma-glutamyl peptide bond of glutathione and glutathione conjugates.</text>
</comment>
<evidence type="ECO:0000256" key="6">
    <source>
        <dbReference type="PIRSR" id="PIRSR600101-1"/>
    </source>
</evidence>
<dbReference type="PANTHER" id="PTHR11686:SF9">
    <property type="entry name" value="RE13973P"/>
    <property type="match status" value="1"/>
</dbReference>
<dbReference type="STRING" id="237561.A0A1D8PC84"/>
<dbReference type="FunFam" id="3.60.20.40:FF:000001">
    <property type="entry name" value="Gamma-glutamyltranspeptidase 1"/>
    <property type="match status" value="1"/>
</dbReference>
<keyword evidence="8" id="KW-0012">Acyltransferase</keyword>
<dbReference type="SUPFAM" id="SSF56235">
    <property type="entry name" value="N-terminal nucleophile aminohydrolases (Ntn hydrolases)"/>
    <property type="match status" value="1"/>
</dbReference>
<evidence type="ECO:0000256" key="8">
    <source>
        <dbReference type="RuleBase" id="RU368068"/>
    </source>
</evidence>
<evidence type="ECO:0000313" key="10">
    <source>
        <dbReference type="CGD" id="CAL0000184736"/>
    </source>
</evidence>
<dbReference type="KEGG" id="cal:CAALFM_C100550WA"/>
<comment type="pathway">
    <text evidence="3 8">Sulfur metabolism; glutathione metabolism.</text>
</comment>
<evidence type="ECO:0000256" key="3">
    <source>
        <dbReference type="ARBA" id="ARBA00005115"/>
    </source>
</evidence>
<dbReference type="VEuPathDB" id="FungiDB:C1_00550W_A"/>
<feature type="binding site" evidence="7">
    <location>
        <position position="535"/>
    </location>
    <ligand>
        <name>L-glutamate</name>
        <dbReference type="ChEBI" id="CHEBI:29985"/>
    </ligand>
</feature>
<keyword evidence="8" id="KW-0808">Transferase</keyword>
<evidence type="ECO:0000256" key="2">
    <source>
        <dbReference type="ARBA" id="ARBA00001089"/>
    </source>
</evidence>
<dbReference type="GO" id="GO:0000324">
    <property type="term" value="C:fungal-type vacuole"/>
    <property type="evidence" value="ECO:0000318"/>
    <property type="project" value="GO_Central"/>
</dbReference>
<reference evidence="11 12" key="1">
    <citation type="journal article" date="2004" name="Proc. Natl. Acad. Sci. U.S.A.">
        <title>The diploid genome sequence of Candida albicans.</title>
        <authorList>
            <person name="Jones T."/>
            <person name="Federspiel N.A."/>
            <person name="Chibana H."/>
            <person name="Dungan J."/>
            <person name="Kalman S."/>
            <person name="Magee B.B."/>
            <person name="Newport G."/>
            <person name="Thorstenson Y.R."/>
            <person name="Agabian N."/>
            <person name="Magee P.T."/>
            <person name="Davis R.W."/>
            <person name="Scherer S."/>
        </authorList>
    </citation>
    <scope>NUCLEOTIDE SEQUENCE [LARGE SCALE GENOMIC DNA]</scope>
    <source>
        <strain evidence="12">SC5314 / ATCC MYA-2876</strain>
    </source>
</reference>
<keyword evidence="9" id="KW-0472">Membrane</keyword>
<evidence type="ECO:0000313" key="11">
    <source>
        <dbReference type="EMBL" id="AOW25753.1"/>
    </source>
</evidence>
<name>A0A1D8PC84_CANAL</name>
<feature type="active site" description="Nucleophile" evidence="6">
    <location>
        <position position="441"/>
    </location>
</feature>
<gene>
    <name evidence="10 11" type="primary">CIS2</name>
    <name evidence="11" type="ordered locus">CAALFM_C100550WA</name>
    <name evidence="10" type="ordered locus">orf19.13474</name>
</gene>
<keyword evidence="9" id="KW-1133">Transmembrane helix</keyword>
<dbReference type="GeneID" id="3639366"/>
<dbReference type="NCBIfam" id="TIGR00066">
    <property type="entry name" value="g_glut_trans"/>
    <property type="match status" value="1"/>
</dbReference>
<proteinExistence type="inferred from homology"/>
<dbReference type="Pfam" id="PF01019">
    <property type="entry name" value="G_glu_transpept"/>
    <property type="match status" value="1"/>
</dbReference>
<dbReference type="PRINTS" id="PR01210">
    <property type="entry name" value="GGTRANSPTASE"/>
</dbReference>
<dbReference type="InParanoid" id="A0A1D8PC84"/>
<dbReference type="UniPathway" id="UPA00204"/>
<evidence type="ECO:0000256" key="4">
    <source>
        <dbReference type="ARBA" id="ARBA00009381"/>
    </source>
</evidence>
<protein>
    <recommendedName>
        <fullName evidence="8">Glutathione hydrolase</fullName>
        <ecNumber evidence="8">2.3.2.2</ecNumber>
        <ecNumber evidence="8">3.4.19.13</ecNumber>
    </recommendedName>
    <alternativeName>
        <fullName evidence="8">Gamma-glutamyltransferase</fullName>
    </alternativeName>
    <alternativeName>
        <fullName evidence="8">Gamma-glutamyltranspeptidase</fullName>
    </alternativeName>
</protein>